<feature type="region of interest" description="Disordered" evidence="11">
    <location>
        <begin position="84"/>
        <end position="157"/>
    </location>
</feature>
<dbReference type="InterPro" id="IPR051526">
    <property type="entry name" value="Beta-Glucosidase_SUN"/>
</dbReference>
<evidence type="ECO:0000256" key="3">
    <source>
        <dbReference type="ARBA" id="ARBA00022512"/>
    </source>
</evidence>
<dbReference type="GO" id="GO:0031505">
    <property type="term" value="P:fungal-type cell wall organization"/>
    <property type="evidence" value="ECO:0007669"/>
    <property type="project" value="TreeGrafter"/>
</dbReference>
<reference evidence="12 13" key="1">
    <citation type="submission" date="2015-01" db="EMBL/GenBank/DDBJ databases">
        <title>The Genome Sequence of Cladophialophora immunda CBS83496.</title>
        <authorList>
            <consortium name="The Broad Institute Genomics Platform"/>
            <person name="Cuomo C."/>
            <person name="de Hoog S."/>
            <person name="Gorbushina A."/>
            <person name="Stielow B."/>
            <person name="Teixiera M."/>
            <person name="Abouelleil A."/>
            <person name="Chapman S.B."/>
            <person name="Priest M."/>
            <person name="Young S.K."/>
            <person name="Wortman J."/>
            <person name="Nusbaum C."/>
            <person name="Birren B."/>
        </authorList>
    </citation>
    <scope>NUCLEOTIDE SEQUENCE [LARGE SCALE GENOMIC DNA]</scope>
    <source>
        <strain evidence="12 13">CBS 83496</strain>
    </source>
</reference>
<evidence type="ECO:0000256" key="6">
    <source>
        <dbReference type="ARBA" id="ARBA00022801"/>
    </source>
</evidence>
<evidence type="ECO:0000313" key="13">
    <source>
        <dbReference type="Proteomes" id="UP000054466"/>
    </source>
</evidence>
<name>A0A0D2BVX4_9EURO</name>
<dbReference type="PANTHER" id="PTHR31316">
    <property type="entry name" value="BETA-GLUCOSIDASE-LIKE PROTEIN NCA3, MITOCHONDRIAL-RELATED"/>
    <property type="match status" value="1"/>
</dbReference>
<dbReference type="RefSeq" id="XP_016242761.1">
    <property type="nucleotide sequence ID" value="XM_016399949.1"/>
</dbReference>
<accession>A0A0D2BVX4</accession>
<evidence type="ECO:0000256" key="1">
    <source>
        <dbReference type="ARBA" id="ARBA00004191"/>
    </source>
</evidence>
<dbReference type="GO" id="GO:0016798">
    <property type="term" value="F:hydrolase activity, acting on glycosyl bonds"/>
    <property type="evidence" value="ECO:0007669"/>
    <property type="project" value="UniProtKB-KW"/>
</dbReference>
<evidence type="ECO:0000313" key="12">
    <source>
        <dbReference type="EMBL" id="KIW22545.1"/>
    </source>
</evidence>
<comment type="subcellular location">
    <subcellularLocation>
        <location evidence="1">Secreted</location>
        <location evidence="1">Cell wall</location>
    </subcellularLocation>
</comment>
<dbReference type="GO" id="GO:0000272">
    <property type="term" value="P:polysaccharide catabolic process"/>
    <property type="evidence" value="ECO:0007669"/>
    <property type="project" value="UniProtKB-KW"/>
</dbReference>
<keyword evidence="10" id="KW-0624">Polysaccharide degradation</keyword>
<dbReference type="GeneID" id="27351617"/>
<keyword evidence="4" id="KW-0964">Secreted</keyword>
<sequence length="431" mass="44202">MRFSSIALTAVTASATLAQPHVHKHRHLHEHKERDVTETAWTAGPTAYVYMLNGKELSAGEVCEGLEDHELKFVDGQDPGVCSQVSTTSSSWSSAPSTSTESSTTTSTTTTWSAPASSSPAAEFFQSPSSAWSSPSDSASSSSSPTQSSSVSSGGTGITASFPDGQLDCSTFPSQYGPIALDYLGMGGWAGLQAVSIAGGLVNHIVTGVSGQSCSEGMMCSYACPPGYQKSQWPSTQGATGQSVGGLSCSGGKLHLTNPGLSSSLCIPGVGGVQATNDASGVVAICRTDYPGTESETIPVELQSGETEQLTVPDAATYYEWQGQSTSAQYYLNPIGVSAAQGCQWGSPGQNIGNYAPINFGVGAKGGVTWLSIFQNSPTTNAQYQGTVELKGNLSGSCKYSNGQYCGASGCNSQGCTVSVISGTATYVISN</sequence>
<dbReference type="EMBL" id="KN847047">
    <property type="protein sequence ID" value="KIW22545.1"/>
    <property type="molecule type" value="Genomic_DNA"/>
</dbReference>
<keyword evidence="9" id="KW-0961">Cell wall biogenesis/degradation</keyword>
<dbReference type="HOGENOM" id="CLU_033459_1_0_1"/>
<dbReference type="AlphaFoldDB" id="A0A0D2BVX4"/>
<keyword evidence="13" id="KW-1185">Reference proteome</keyword>
<dbReference type="GO" id="GO:0009986">
    <property type="term" value="C:cell surface"/>
    <property type="evidence" value="ECO:0007669"/>
    <property type="project" value="TreeGrafter"/>
</dbReference>
<evidence type="ECO:0000256" key="9">
    <source>
        <dbReference type="ARBA" id="ARBA00023316"/>
    </source>
</evidence>
<evidence type="ECO:0000256" key="5">
    <source>
        <dbReference type="ARBA" id="ARBA00022729"/>
    </source>
</evidence>
<keyword evidence="7" id="KW-0119">Carbohydrate metabolism</keyword>
<dbReference type="Pfam" id="PF03856">
    <property type="entry name" value="SUN"/>
    <property type="match status" value="1"/>
</dbReference>
<feature type="compositionally biased region" description="Low complexity" evidence="11">
    <location>
        <begin position="86"/>
        <end position="157"/>
    </location>
</feature>
<dbReference type="STRING" id="569365.A0A0D2BVX4"/>
<evidence type="ECO:0008006" key="14">
    <source>
        <dbReference type="Google" id="ProtNLM"/>
    </source>
</evidence>
<evidence type="ECO:0000256" key="8">
    <source>
        <dbReference type="ARBA" id="ARBA00023295"/>
    </source>
</evidence>
<organism evidence="12 13">
    <name type="scientific">Cladophialophora immunda</name>
    <dbReference type="NCBI Taxonomy" id="569365"/>
    <lineage>
        <taxon>Eukaryota</taxon>
        <taxon>Fungi</taxon>
        <taxon>Dikarya</taxon>
        <taxon>Ascomycota</taxon>
        <taxon>Pezizomycotina</taxon>
        <taxon>Eurotiomycetes</taxon>
        <taxon>Chaetothyriomycetidae</taxon>
        <taxon>Chaetothyriales</taxon>
        <taxon>Herpotrichiellaceae</taxon>
        <taxon>Cladophialophora</taxon>
    </lineage>
</organism>
<evidence type="ECO:0000256" key="2">
    <source>
        <dbReference type="ARBA" id="ARBA00010579"/>
    </source>
</evidence>
<dbReference type="GO" id="GO:0009277">
    <property type="term" value="C:fungal-type cell wall"/>
    <property type="evidence" value="ECO:0007669"/>
    <property type="project" value="TreeGrafter"/>
</dbReference>
<dbReference type="Proteomes" id="UP000054466">
    <property type="component" value="Unassembled WGS sequence"/>
</dbReference>
<dbReference type="InterPro" id="IPR005556">
    <property type="entry name" value="SUN"/>
</dbReference>
<keyword evidence="5" id="KW-0732">Signal</keyword>
<evidence type="ECO:0000256" key="4">
    <source>
        <dbReference type="ARBA" id="ARBA00022525"/>
    </source>
</evidence>
<evidence type="ECO:0000256" key="10">
    <source>
        <dbReference type="ARBA" id="ARBA00023326"/>
    </source>
</evidence>
<dbReference type="VEuPathDB" id="FungiDB:PV07_12423"/>
<dbReference type="PANTHER" id="PTHR31316:SF0">
    <property type="entry name" value="SECRETED BETA-GLUCOSIDASE SIM1-RELATED"/>
    <property type="match status" value="1"/>
</dbReference>
<gene>
    <name evidence="12" type="ORF">PV07_12423</name>
</gene>
<keyword evidence="6" id="KW-0378">Hydrolase</keyword>
<keyword evidence="3" id="KW-0134">Cell wall</keyword>
<protein>
    <recommendedName>
        <fullName evidence="14">Murein transglycosylase</fullName>
    </recommendedName>
</protein>
<evidence type="ECO:0000256" key="7">
    <source>
        <dbReference type="ARBA" id="ARBA00023277"/>
    </source>
</evidence>
<comment type="similarity">
    <text evidence="2">Belongs to the SUN family.</text>
</comment>
<dbReference type="OrthoDB" id="5339822at2759"/>
<keyword evidence="8" id="KW-0326">Glycosidase</keyword>
<proteinExistence type="inferred from homology"/>
<evidence type="ECO:0000256" key="11">
    <source>
        <dbReference type="SAM" id="MobiDB-lite"/>
    </source>
</evidence>